<gene>
    <name evidence="2" type="ORF">DFH94DRAFT_172047</name>
</gene>
<name>A0A9P5N4B0_9AGAM</name>
<keyword evidence="1" id="KW-0812">Transmembrane</keyword>
<feature type="transmembrane region" description="Helical" evidence="1">
    <location>
        <begin position="78"/>
        <end position="98"/>
    </location>
</feature>
<sequence length="336" mass="34923">MMYVSCLSSNSPFGCSFPKFSKTAPGIGKIPPNFLNKKPEKSEETTGLLSKGCQIVSDKLLKLILPGLPLCFSILRRFIPSFILTFLIFFIPPILAFYELALRVYFPRLPSVFAIAFKLYQRGNLTVDTIIWLASSLPASFLSGFGALGGVAVQTTAVVAGGAASAGTALVGTTTGIVGNASEVAAQGINHLKPSVVVTDVTHVLSGGARIATDQATSITAAGVHGVAVLADGTTQAVVGGLSLVNSPTAVKENISYLVTGEHTITPPHLVPDIAKDAIHTVVDNTSTITGSAVGATKVAVTENVTKLANVLDNVNPLHVNIMSKGSQDSQVRVVL</sequence>
<dbReference type="OrthoDB" id="3262383at2759"/>
<dbReference type="Proteomes" id="UP000759537">
    <property type="component" value="Unassembled WGS sequence"/>
</dbReference>
<comment type="caution">
    <text evidence="2">The sequence shown here is derived from an EMBL/GenBank/DDBJ whole genome shotgun (WGS) entry which is preliminary data.</text>
</comment>
<proteinExistence type="predicted"/>
<evidence type="ECO:0000313" key="3">
    <source>
        <dbReference type="Proteomes" id="UP000759537"/>
    </source>
</evidence>
<reference evidence="2" key="2">
    <citation type="journal article" date="2020" name="Nat. Commun.">
        <title>Large-scale genome sequencing of mycorrhizal fungi provides insights into the early evolution of symbiotic traits.</title>
        <authorList>
            <person name="Miyauchi S."/>
            <person name="Kiss E."/>
            <person name="Kuo A."/>
            <person name="Drula E."/>
            <person name="Kohler A."/>
            <person name="Sanchez-Garcia M."/>
            <person name="Morin E."/>
            <person name="Andreopoulos B."/>
            <person name="Barry K.W."/>
            <person name="Bonito G."/>
            <person name="Buee M."/>
            <person name="Carver A."/>
            <person name="Chen C."/>
            <person name="Cichocki N."/>
            <person name="Clum A."/>
            <person name="Culley D."/>
            <person name="Crous P.W."/>
            <person name="Fauchery L."/>
            <person name="Girlanda M."/>
            <person name="Hayes R.D."/>
            <person name="Keri Z."/>
            <person name="LaButti K."/>
            <person name="Lipzen A."/>
            <person name="Lombard V."/>
            <person name="Magnuson J."/>
            <person name="Maillard F."/>
            <person name="Murat C."/>
            <person name="Nolan M."/>
            <person name="Ohm R.A."/>
            <person name="Pangilinan J."/>
            <person name="Pereira M.F."/>
            <person name="Perotto S."/>
            <person name="Peter M."/>
            <person name="Pfister S."/>
            <person name="Riley R."/>
            <person name="Sitrit Y."/>
            <person name="Stielow J.B."/>
            <person name="Szollosi G."/>
            <person name="Zifcakova L."/>
            <person name="Stursova M."/>
            <person name="Spatafora J.W."/>
            <person name="Tedersoo L."/>
            <person name="Vaario L.M."/>
            <person name="Yamada A."/>
            <person name="Yan M."/>
            <person name="Wang P."/>
            <person name="Xu J."/>
            <person name="Bruns T."/>
            <person name="Baldrian P."/>
            <person name="Vilgalys R."/>
            <person name="Dunand C."/>
            <person name="Henrissat B."/>
            <person name="Grigoriev I.V."/>
            <person name="Hibbett D."/>
            <person name="Nagy L.G."/>
            <person name="Martin F.M."/>
        </authorList>
    </citation>
    <scope>NUCLEOTIDE SEQUENCE</scope>
    <source>
        <strain evidence="2">Prilba</strain>
    </source>
</reference>
<evidence type="ECO:0000256" key="1">
    <source>
        <dbReference type="SAM" id="Phobius"/>
    </source>
</evidence>
<dbReference type="EMBL" id="WHVB01000002">
    <property type="protein sequence ID" value="KAF8486171.1"/>
    <property type="molecule type" value="Genomic_DNA"/>
</dbReference>
<protein>
    <submittedName>
        <fullName evidence="2">Uncharacterized protein</fullName>
    </submittedName>
</protein>
<accession>A0A9P5N4B0</accession>
<evidence type="ECO:0000313" key="2">
    <source>
        <dbReference type="EMBL" id="KAF8486171.1"/>
    </source>
</evidence>
<keyword evidence="1" id="KW-0472">Membrane</keyword>
<dbReference type="AlphaFoldDB" id="A0A9P5N4B0"/>
<organism evidence="2 3">
    <name type="scientific">Russula ochroleuca</name>
    <dbReference type="NCBI Taxonomy" id="152965"/>
    <lineage>
        <taxon>Eukaryota</taxon>
        <taxon>Fungi</taxon>
        <taxon>Dikarya</taxon>
        <taxon>Basidiomycota</taxon>
        <taxon>Agaricomycotina</taxon>
        <taxon>Agaricomycetes</taxon>
        <taxon>Russulales</taxon>
        <taxon>Russulaceae</taxon>
        <taxon>Russula</taxon>
    </lineage>
</organism>
<keyword evidence="3" id="KW-1185">Reference proteome</keyword>
<reference evidence="2" key="1">
    <citation type="submission" date="2019-10" db="EMBL/GenBank/DDBJ databases">
        <authorList>
            <consortium name="DOE Joint Genome Institute"/>
            <person name="Kuo A."/>
            <person name="Miyauchi S."/>
            <person name="Kiss E."/>
            <person name="Drula E."/>
            <person name="Kohler A."/>
            <person name="Sanchez-Garcia M."/>
            <person name="Andreopoulos B."/>
            <person name="Barry K.W."/>
            <person name="Bonito G."/>
            <person name="Buee M."/>
            <person name="Carver A."/>
            <person name="Chen C."/>
            <person name="Cichocki N."/>
            <person name="Clum A."/>
            <person name="Culley D."/>
            <person name="Crous P.W."/>
            <person name="Fauchery L."/>
            <person name="Girlanda M."/>
            <person name="Hayes R."/>
            <person name="Keri Z."/>
            <person name="LaButti K."/>
            <person name="Lipzen A."/>
            <person name="Lombard V."/>
            <person name="Magnuson J."/>
            <person name="Maillard F."/>
            <person name="Morin E."/>
            <person name="Murat C."/>
            <person name="Nolan M."/>
            <person name="Ohm R."/>
            <person name="Pangilinan J."/>
            <person name="Pereira M."/>
            <person name="Perotto S."/>
            <person name="Peter M."/>
            <person name="Riley R."/>
            <person name="Sitrit Y."/>
            <person name="Stielow B."/>
            <person name="Szollosi G."/>
            <person name="Zifcakova L."/>
            <person name="Stursova M."/>
            <person name="Spatafora J.W."/>
            <person name="Tedersoo L."/>
            <person name="Vaario L.-M."/>
            <person name="Yamada A."/>
            <person name="Yan M."/>
            <person name="Wang P."/>
            <person name="Xu J."/>
            <person name="Bruns T."/>
            <person name="Baldrian P."/>
            <person name="Vilgalys R."/>
            <person name="Henrissat B."/>
            <person name="Grigoriev I.V."/>
            <person name="Hibbett D."/>
            <person name="Nagy L.G."/>
            <person name="Martin F.M."/>
        </authorList>
    </citation>
    <scope>NUCLEOTIDE SEQUENCE</scope>
    <source>
        <strain evidence="2">Prilba</strain>
    </source>
</reference>
<keyword evidence="1" id="KW-1133">Transmembrane helix</keyword>